<feature type="domain" description="Histidine kinase" evidence="5">
    <location>
        <begin position="327"/>
        <end position="540"/>
    </location>
</feature>
<evidence type="ECO:0000256" key="3">
    <source>
        <dbReference type="ARBA" id="ARBA00022553"/>
    </source>
</evidence>
<keyword evidence="4" id="KW-0812">Transmembrane</keyword>
<comment type="catalytic activity">
    <reaction evidence="1">
        <text>ATP + protein L-histidine = ADP + protein N-phospho-L-histidine.</text>
        <dbReference type="EC" id="2.7.13.3"/>
    </reaction>
</comment>
<dbReference type="OrthoDB" id="9815750at2"/>
<organism evidence="6 7">
    <name type="scientific">Thioalbus denitrificans</name>
    <dbReference type="NCBI Taxonomy" id="547122"/>
    <lineage>
        <taxon>Bacteria</taxon>
        <taxon>Pseudomonadati</taxon>
        <taxon>Pseudomonadota</taxon>
        <taxon>Gammaproteobacteria</taxon>
        <taxon>Chromatiales</taxon>
        <taxon>Ectothiorhodospiraceae</taxon>
        <taxon>Thioalbus</taxon>
    </lineage>
</organism>
<dbReference type="InterPro" id="IPR004358">
    <property type="entry name" value="Sig_transdc_His_kin-like_C"/>
</dbReference>
<keyword evidence="7" id="KW-1185">Reference proteome</keyword>
<dbReference type="PANTHER" id="PTHR43065">
    <property type="entry name" value="SENSOR HISTIDINE KINASE"/>
    <property type="match status" value="1"/>
</dbReference>
<dbReference type="InterPro" id="IPR035965">
    <property type="entry name" value="PAS-like_dom_sf"/>
</dbReference>
<gene>
    <name evidence="6" type="ORF">DFQ59_106104</name>
</gene>
<dbReference type="Pfam" id="PF00512">
    <property type="entry name" value="HisKA"/>
    <property type="match status" value="1"/>
</dbReference>
<dbReference type="RefSeq" id="WP_114280088.1">
    <property type="nucleotide sequence ID" value="NZ_QPJY01000006.1"/>
</dbReference>
<dbReference type="EMBL" id="QPJY01000006">
    <property type="protein sequence ID" value="RCX29872.1"/>
    <property type="molecule type" value="Genomic_DNA"/>
</dbReference>
<protein>
    <recommendedName>
        <fullName evidence="2">histidine kinase</fullName>
        <ecNumber evidence="2">2.7.13.3</ecNumber>
    </recommendedName>
</protein>
<keyword evidence="3" id="KW-0597">Phosphoprotein</keyword>
<keyword evidence="4" id="KW-0472">Membrane</keyword>
<dbReference type="Pfam" id="PF25323">
    <property type="entry name" value="6TM_PilS"/>
    <property type="match status" value="1"/>
</dbReference>
<dbReference type="Pfam" id="PF02518">
    <property type="entry name" value="HATPase_c"/>
    <property type="match status" value="1"/>
</dbReference>
<dbReference type="GO" id="GO:0000155">
    <property type="term" value="F:phosphorelay sensor kinase activity"/>
    <property type="evidence" value="ECO:0007669"/>
    <property type="project" value="InterPro"/>
</dbReference>
<dbReference type="SUPFAM" id="SSF55874">
    <property type="entry name" value="ATPase domain of HSP90 chaperone/DNA topoisomerase II/histidine kinase"/>
    <property type="match status" value="1"/>
</dbReference>
<dbReference type="SUPFAM" id="SSF47384">
    <property type="entry name" value="Homodimeric domain of signal transducing histidine kinase"/>
    <property type="match status" value="1"/>
</dbReference>
<dbReference type="InterPro" id="IPR000014">
    <property type="entry name" value="PAS"/>
</dbReference>
<name>A0A369C777_9GAMM</name>
<evidence type="ECO:0000256" key="1">
    <source>
        <dbReference type="ARBA" id="ARBA00000085"/>
    </source>
</evidence>
<keyword evidence="4" id="KW-1133">Transmembrane helix</keyword>
<feature type="transmembrane region" description="Helical" evidence="4">
    <location>
        <begin position="157"/>
        <end position="180"/>
    </location>
</feature>
<dbReference type="Proteomes" id="UP000252707">
    <property type="component" value="Unassembled WGS sequence"/>
</dbReference>
<dbReference type="Pfam" id="PF13188">
    <property type="entry name" value="PAS_8"/>
    <property type="match status" value="1"/>
</dbReference>
<dbReference type="AlphaFoldDB" id="A0A369C777"/>
<dbReference type="SMART" id="SM00388">
    <property type="entry name" value="HisKA"/>
    <property type="match status" value="1"/>
</dbReference>
<proteinExistence type="predicted"/>
<dbReference type="SMART" id="SM00387">
    <property type="entry name" value="HATPase_c"/>
    <property type="match status" value="1"/>
</dbReference>
<dbReference type="Gene3D" id="3.30.450.20">
    <property type="entry name" value="PAS domain"/>
    <property type="match status" value="1"/>
</dbReference>
<feature type="transmembrane region" description="Helical" evidence="4">
    <location>
        <begin position="30"/>
        <end position="52"/>
    </location>
</feature>
<dbReference type="PRINTS" id="PR00344">
    <property type="entry name" value="BCTRLSENSOR"/>
</dbReference>
<reference evidence="6 7" key="1">
    <citation type="submission" date="2018-07" db="EMBL/GenBank/DDBJ databases">
        <title>Genomic Encyclopedia of Type Strains, Phase IV (KMG-IV): sequencing the most valuable type-strain genomes for metagenomic binning, comparative biology and taxonomic classification.</title>
        <authorList>
            <person name="Goeker M."/>
        </authorList>
    </citation>
    <scope>NUCLEOTIDE SEQUENCE [LARGE SCALE GENOMIC DNA]</scope>
    <source>
        <strain evidence="6 7">DSM 26407</strain>
    </source>
</reference>
<evidence type="ECO:0000256" key="2">
    <source>
        <dbReference type="ARBA" id="ARBA00012438"/>
    </source>
</evidence>
<evidence type="ECO:0000259" key="5">
    <source>
        <dbReference type="PROSITE" id="PS50109"/>
    </source>
</evidence>
<dbReference type="Gene3D" id="3.30.565.10">
    <property type="entry name" value="Histidine kinase-like ATPase, C-terminal domain"/>
    <property type="match status" value="1"/>
</dbReference>
<evidence type="ECO:0000256" key="4">
    <source>
        <dbReference type="SAM" id="Phobius"/>
    </source>
</evidence>
<evidence type="ECO:0000313" key="7">
    <source>
        <dbReference type="Proteomes" id="UP000252707"/>
    </source>
</evidence>
<dbReference type="InterPro" id="IPR003661">
    <property type="entry name" value="HisK_dim/P_dom"/>
</dbReference>
<feature type="transmembrane region" description="Helical" evidence="4">
    <location>
        <begin position="58"/>
        <end position="78"/>
    </location>
</feature>
<dbReference type="InterPro" id="IPR005467">
    <property type="entry name" value="His_kinase_dom"/>
</dbReference>
<dbReference type="CDD" id="cd00075">
    <property type="entry name" value="HATPase"/>
    <property type="match status" value="1"/>
</dbReference>
<accession>A0A369C777</accession>
<dbReference type="Gene3D" id="1.10.287.130">
    <property type="match status" value="1"/>
</dbReference>
<dbReference type="PANTHER" id="PTHR43065:SF52">
    <property type="entry name" value="SENSOR PROTEIN KINASE PILS"/>
    <property type="match status" value="1"/>
</dbReference>
<feature type="transmembrane region" description="Helical" evidence="4">
    <location>
        <begin position="134"/>
        <end position="151"/>
    </location>
</feature>
<comment type="caution">
    <text evidence="6">The sequence shown here is derived from an EMBL/GenBank/DDBJ whole genome shotgun (WGS) entry which is preliminary data.</text>
</comment>
<dbReference type="InterPro" id="IPR036890">
    <property type="entry name" value="HATPase_C_sf"/>
</dbReference>
<keyword evidence="6" id="KW-0418">Kinase</keyword>
<dbReference type="PROSITE" id="PS50109">
    <property type="entry name" value="HIS_KIN"/>
    <property type="match status" value="1"/>
</dbReference>
<sequence>MGWFGNGIGNTILSRPGLGQTWKPLQILNLYRLLLALILSVLFFSGMGPNFLGSHQPWLFGWLSGAYVLFALATVITIRRQRPGFREQTTLQVLMDIAVITLLMHASGGVTTGMGMLLVVNVAGGSLLLPGRHAFLFAAMASLAILAEQFYADLFRIFSTTAYTQSGILGAMLFAGAFLADGLSRRARASEALAAQRGVDLASLERLNEHIIQHMQSGIIVVDPELRIRLMNNAAWYLLGLPASVEGQRLGQVSAQLDVQLRRWLLDHEYQPVSFRVAPTAAELMPRFTALGSGGGSGNLVFLEDMARTSQQAQQLKLASLGRLTASIAHEVRNPLGAISHAAQLLGETPDLQAGDQRLIEIIGAHTRRVNEIVESILQLSRREASHPEVLDLKSWLAAFSEEFSLQHALGPGHLFLSIRPPETRVLIDATQFRQILTNLCENSLRYGRPPDGHYQLVLQGGITRETKGPYLDIIDNGPGIDPEVAFQIFEPFFTTDRTGGTGLGLYIARELAEANRARLDYIPVPTGGCCFRILFADPRIQTL</sequence>
<dbReference type="InterPro" id="IPR003594">
    <property type="entry name" value="HATPase_dom"/>
</dbReference>
<dbReference type="EC" id="2.7.13.3" evidence="2"/>
<dbReference type="InterPro" id="IPR036097">
    <property type="entry name" value="HisK_dim/P_sf"/>
</dbReference>
<dbReference type="CDD" id="cd00082">
    <property type="entry name" value="HisKA"/>
    <property type="match status" value="1"/>
</dbReference>
<keyword evidence="6" id="KW-0808">Transferase</keyword>
<dbReference type="SUPFAM" id="SSF55785">
    <property type="entry name" value="PYP-like sensor domain (PAS domain)"/>
    <property type="match status" value="1"/>
</dbReference>
<evidence type="ECO:0000313" key="6">
    <source>
        <dbReference type="EMBL" id="RCX29872.1"/>
    </source>
</evidence>